<gene>
    <name evidence="9" type="ORF">Pcatena_08580</name>
</gene>
<keyword evidence="6 8" id="KW-1133">Transmembrane helix</keyword>
<evidence type="ECO:0000256" key="2">
    <source>
        <dbReference type="ARBA" id="ARBA00007776"/>
    </source>
</evidence>
<organism evidence="9 10">
    <name type="scientific">Parolsenella catena</name>
    <dbReference type="NCBI Taxonomy" id="2003188"/>
    <lineage>
        <taxon>Bacteria</taxon>
        <taxon>Bacillati</taxon>
        <taxon>Actinomycetota</taxon>
        <taxon>Coriobacteriia</taxon>
        <taxon>Coriobacteriales</taxon>
        <taxon>Atopobiaceae</taxon>
        <taxon>Parolsenella</taxon>
    </lineage>
</organism>
<evidence type="ECO:0000256" key="1">
    <source>
        <dbReference type="ARBA" id="ARBA00004651"/>
    </source>
</evidence>
<dbReference type="AlphaFoldDB" id="A0A3G9JXP9"/>
<evidence type="ECO:0000313" key="9">
    <source>
        <dbReference type="EMBL" id="BBH50271.1"/>
    </source>
</evidence>
<evidence type="ECO:0000256" key="5">
    <source>
        <dbReference type="ARBA" id="ARBA00022960"/>
    </source>
</evidence>
<keyword evidence="10" id="KW-1185">Reference proteome</keyword>
<dbReference type="EMBL" id="AP019367">
    <property type="protein sequence ID" value="BBH50271.1"/>
    <property type="molecule type" value="Genomic_DNA"/>
</dbReference>
<protein>
    <submittedName>
        <fullName evidence="9">Uncharacterized protein</fullName>
    </submittedName>
</protein>
<accession>A0A3G9JXP9</accession>
<feature type="transmembrane region" description="Helical" evidence="8">
    <location>
        <begin position="106"/>
        <end position="127"/>
    </location>
</feature>
<dbReference type="RefSeq" id="WP_126421954.1">
    <property type="nucleotide sequence ID" value="NZ_AP019367.1"/>
</dbReference>
<sequence>MIVNDTGKARRVSIVLAVVLGILQLSIVPNVAILGGRANLALVFVAAVCLGGETSKAPFVGFFAGLFYDLAGSGPIGLMALLLTLTGFALSAAGRSRVSDDPTASMVLFVPVALVVEALYAIVLLLFGQAESFVEVVFMRALPGAVLDCIALCLVALVLSRTSGGSGGFGGKHSSGLSLKGL</sequence>
<dbReference type="Proteomes" id="UP000273154">
    <property type="component" value="Chromosome"/>
</dbReference>
<feature type="transmembrane region" description="Helical" evidence="8">
    <location>
        <begin position="74"/>
        <end position="94"/>
    </location>
</feature>
<keyword evidence="5" id="KW-0133">Cell shape</keyword>
<keyword evidence="4 8" id="KW-0812">Transmembrane</keyword>
<evidence type="ECO:0000313" key="10">
    <source>
        <dbReference type="Proteomes" id="UP000273154"/>
    </source>
</evidence>
<dbReference type="OrthoDB" id="3176916at2"/>
<name>A0A3G9JXP9_9ACTN</name>
<evidence type="ECO:0000256" key="3">
    <source>
        <dbReference type="ARBA" id="ARBA00022475"/>
    </source>
</evidence>
<feature type="transmembrane region" description="Helical" evidence="8">
    <location>
        <begin position="139"/>
        <end position="159"/>
    </location>
</feature>
<dbReference type="KEGG" id="pcat:Pcatena_08580"/>
<dbReference type="GeneID" id="88848990"/>
<dbReference type="GO" id="GO:0008360">
    <property type="term" value="P:regulation of cell shape"/>
    <property type="evidence" value="ECO:0007669"/>
    <property type="project" value="UniProtKB-KW"/>
</dbReference>
<dbReference type="NCBIfam" id="TIGR03426">
    <property type="entry name" value="shape_MreD"/>
    <property type="match status" value="1"/>
</dbReference>
<proteinExistence type="inferred from homology"/>
<comment type="similarity">
    <text evidence="2">Belongs to the MreD family.</text>
</comment>
<keyword evidence="3" id="KW-1003">Cell membrane</keyword>
<dbReference type="Pfam" id="PF04093">
    <property type="entry name" value="MreD"/>
    <property type="match status" value="1"/>
</dbReference>
<comment type="subcellular location">
    <subcellularLocation>
        <location evidence="1">Cell membrane</location>
        <topology evidence="1">Multi-pass membrane protein</topology>
    </subcellularLocation>
</comment>
<dbReference type="GO" id="GO:0005886">
    <property type="term" value="C:plasma membrane"/>
    <property type="evidence" value="ECO:0007669"/>
    <property type="project" value="UniProtKB-SubCell"/>
</dbReference>
<evidence type="ECO:0000256" key="4">
    <source>
        <dbReference type="ARBA" id="ARBA00022692"/>
    </source>
</evidence>
<dbReference type="InterPro" id="IPR007227">
    <property type="entry name" value="Cell_shape_determining_MreD"/>
</dbReference>
<evidence type="ECO:0000256" key="8">
    <source>
        <dbReference type="SAM" id="Phobius"/>
    </source>
</evidence>
<evidence type="ECO:0000256" key="7">
    <source>
        <dbReference type="ARBA" id="ARBA00023136"/>
    </source>
</evidence>
<feature type="transmembrane region" description="Helical" evidence="8">
    <location>
        <begin position="12"/>
        <end position="33"/>
    </location>
</feature>
<keyword evidence="7 8" id="KW-0472">Membrane</keyword>
<reference evidence="10" key="1">
    <citation type="submission" date="2018-11" db="EMBL/GenBank/DDBJ databases">
        <title>Comparative genomics of Parolsenella catena and Libanicoccus massiliensis: Reclassification of Libanicoccus massiliensis as Parolsenella massiliensis comb. nov.</title>
        <authorList>
            <person name="Sakamoto M."/>
            <person name="Ikeyama N."/>
            <person name="Murakami T."/>
            <person name="Mori H."/>
            <person name="Yuki M."/>
            <person name="Ohkuma M."/>
        </authorList>
    </citation>
    <scope>NUCLEOTIDE SEQUENCE [LARGE SCALE GENOMIC DNA]</scope>
    <source>
        <strain evidence="10">JCM 31932</strain>
    </source>
</reference>
<evidence type="ECO:0000256" key="6">
    <source>
        <dbReference type="ARBA" id="ARBA00022989"/>
    </source>
</evidence>